<accession>A0A919ID68</accession>
<organism evidence="4 5">
    <name type="scientific">Actinoplanes cyaneus</name>
    <dbReference type="NCBI Taxonomy" id="52696"/>
    <lineage>
        <taxon>Bacteria</taxon>
        <taxon>Bacillati</taxon>
        <taxon>Actinomycetota</taxon>
        <taxon>Actinomycetes</taxon>
        <taxon>Micromonosporales</taxon>
        <taxon>Micromonosporaceae</taxon>
        <taxon>Actinoplanes</taxon>
    </lineage>
</organism>
<dbReference type="Pfam" id="PF01833">
    <property type="entry name" value="TIG"/>
    <property type="match status" value="2"/>
</dbReference>
<protein>
    <recommendedName>
        <fullName evidence="3">IPT/TIG domain-containing protein</fullName>
    </recommendedName>
</protein>
<evidence type="ECO:0000313" key="5">
    <source>
        <dbReference type="Proteomes" id="UP000619479"/>
    </source>
</evidence>
<evidence type="ECO:0000256" key="2">
    <source>
        <dbReference type="SAM" id="SignalP"/>
    </source>
</evidence>
<dbReference type="PANTHER" id="PTHR46769:SF2">
    <property type="entry name" value="FIBROCYSTIN-L ISOFORM 2 PRECURSOR-RELATED"/>
    <property type="match status" value="1"/>
</dbReference>
<evidence type="ECO:0000313" key="4">
    <source>
        <dbReference type="EMBL" id="GID63252.1"/>
    </source>
</evidence>
<dbReference type="CDD" id="cd00102">
    <property type="entry name" value="IPT"/>
    <property type="match status" value="1"/>
</dbReference>
<feature type="domain" description="IPT/TIG" evidence="3">
    <location>
        <begin position="404"/>
        <end position="494"/>
    </location>
</feature>
<dbReference type="AlphaFoldDB" id="A0A919ID68"/>
<keyword evidence="5" id="KW-1185">Reference proteome</keyword>
<evidence type="ECO:0000256" key="1">
    <source>
        <dbReference type="ARBA" id="ARBA00022729"/>
    </source>
</evidence>
<comment type="caution">
    <text evidence="4">The sequence shown here is derived from an EMBL/GenBank/DDBJ whole genome shotgun (WGS) entry which is preliminary data.</text>
</comment>
<sequence>MTKTFRARRATAFTAAVVAVAGTVAVAIAEPSAAYSAPGLVRAATVGPVIASITPLMGVLAGGTPVTVWGSGFNADPDNPPQVLFGDQPATEVRVASDTKLVAVSPAGAGNALIKVVTAAGTSKNTTSIFGYRLKLGAEFDSLAAKATGGGEVIATVTGGTVGATSSQFTALKITAKVGGIATSKVTWLDENHVKIGLPAVTKAAPSKIQLVQEGFSGPESTSVVNYYPVIATVSPGSVAVTGGDTIKIMGTGFGGVDPADPGAVTVGGFNAKYFQVISAVQIDAVVPEGAAGNAAVKVTTAGGSSADGPKVAYRSPLVIDGGQYLRAGGGVHLLTVSGGTLGANAAEYAASAITVWTGKTKLAATYVDATHLKVTVPPSNSENLDLVVRQDVVAGPPVTVPVAPVVTSLSMNTSTLTGGATIKVKVAGAGAATATDFKVGDNPAVCPVSGTGSGLVYTCTVPAAGQAGPTWVTFTSGTGATSKFTPAAAFSYTDLD</sequence>
<dbReference type="SUPFAM" id="SSF81296">
    <property type="entry name" value="E set domains"/>
    <property type="match status" value="2"/>
</dbReference>
<dbReference type="RefSeq" id="WP_203738694.1">
    <property type="nucleotide sequence ID" value="NZ_BAAAUC010000073.1"/>
</dbReference>
<dbReference type="SMART" id="SM00429">
    <property type="entry name" value="IPT"/>
    <property type="match status" value="2"/>
</dbReference>
<dbReference type="PANTHER" id="PTHR46769">
    <property type="entry name" value="POLYCYSTIC KIDNEY AND HEPATIC DISEASE 1 (AUTOSOMAL RECESSIVE)-LIKE 1"/>
    <property type="match status" value="1"/>
</dbReference>
<feature type="chain" id="PRO_5038711257" description="IPT/TIG domain-containing protein" evidence="2">
    <location>
        <begin position="30"/>
        <end position="497"/>
    </location>
</feature>
<dbReference type="Proteomes" id="UP000619479">
    <property type="component" value="Unassembled WGS sequence"/>
</dbReference>
<dbReference type="InterPro" id="IPR002909">
    <property type="entry name" value="IPT_dom"/>
</dbReference>
<dbReference type="InterPro" id="IPR013783">
    <property type="entry name" value="Ig-like_fold"/>
</dbReference>
<dbReference type="InterPro" id="IPR052387">
    <property type="entry name" value="Fibrocystin"/>
</dbReference>
<gene>
    <name evidence="4" type="ORF">Acy02nite_11330</name>
</gene>
<reference evidence="4" key="1">
    <citation type="submission" date="2021-01" db="EMBL/GenBank/DDBJ databases">
        <title>Whole genome shotgun sequence of Actinoplanes cyaneus NBRC 14990.</title>
        <authorList>
            <person name="Komaki H."/>
            <person name="Tamura T."/>
        </authorList>
    </citation>
    <scope>NUCLEOTIDE SEQUENCE</scope>
    <source>
        <strain evidence="4">NBRC 14990</strain>
    </source>
</reference>
<feature type="signal peptide" evidence="2">
    <location>
        <begin position="1"/>
        <end position="29"/>
    </location>
</feature>
<dbReference type="GO" id="GO:0005975">
    <property type="term" value="P:carbohydrate metabolic process"/>
    <property type="evidence" value="ECO:0007669"/>
    <property type="project" value="UniProtKB-ARBA"/>
</dbReference>
<feature type="domain" description="IPT/TIG" evidence="3">
    <location>
        <begin position="47"/>
        <end position="133"/>
    </location>
</feature>
<name>A0A919ID68_9ACTN</name>
<evidence type="ECO:0000259" key="3">
    <source>
        <dbReference type="SMART" id="SM00429"/>
    </source>
</evidence>
<dbReference type="Gene3D" id="2.60.40.10">
    <property type="entry name" value="Immunoglobulins"/>
    <property type="match status" value="3"/>
</dbReference>
<keyword evidence="1 2" id="KW-0732">Signal</keyword>
<dbReference type="EMBL" id="BOMH01000007">
    <property type="protein sequence ID" value="GID63252.1"/>
    <property type="molecule type" value="Genomic_DNA"/>
</dbReference>
<dbReference type="InterPro" id="IPR014756">
    <property type="entry name" value="Ig_E-set"/>
</dbReference>
<proteinExistence type="predicted"/>